<gene>
    <name evidence="6" type="ORF">NCTC12204_00590</name>
</gene>
<dbReference type="InterPro" id="IPR038729">
    <property type="entry name" value="Rad50/SbcC_AAA"/>
</dbReference>
<dbReference type="GO" id="GO:0006302">
    <property type="term" value="P:double-strand break repair"/>
    <property type="evidence" value="ECO:0007669"/>
    <property type="project" value="InterPro"/>
</dbReference>
<feature type="coiled-coil region" evidence="4">
    <location>
        <begin position="186"/>
        <end position="220"/>
    </location>
</feature>
<comment type="caution">
    <text evidence="6">The sequence shown here is derived from an EMBL/GenBank/DDBJ whole genome shotgun (WGS) entry which is preliminary data.</text>
</comment>
<sequence length="1037" mass="121225">MSLKLKGIKIDSFRAFERQKYFDCVNPVFNEISNLIVLYAPNGTGKTSFFDAIEWSLTGEISRLNENKNVRDIASQERKYILKNKYSSAEVGSVELAFDDGSFYALTTKKLNGKQTTDYVEGNETKKTVDLTAKELKILRQKNLLTHNQIDAFLRSQSAEGRYDALSNFWDKENVSEDYKNLVLFVNEMNKVLGQQETKMNQLTKEIEKLESNAKIWQTINQLKENYAKLNGKNSKKDPLLKNQLGLQELYIESNKLKSNNQIKLNQFEEERQQLENLITMIQEYRQIPQQIEWSEKQVADVNEKLAHLTEIETIEEKKKALFDEKIDLSNHLKRCNFLINHEADFQAQEIAEQNSNREINEWINQRKKCEQALITLQKEHQEQEVTLSECQNKRALRTNQLTEIKELNSYSDVKAKRQLLDHEIKQQKKKKVGLEAKLGKIKLTLTKLFSLLNLDDHQLSQKDYSKDPDYSFLLEQISQLDDIWQERKKLEVDLTQKKKERSSLEDLGSQLEQLKKLGYSIVTDTSSSVCPLCLHDHQEFQHIIQKIEASTTDLLPIEQLTKEISHLEGMIDESTRRLTDVVSGVKQQIQIQITIKETEINQLDQDLLQVTLKLKQQEEAYLTNEKHWHKLNEYSQKYGIDGEKIAEETQKRVKSLQEELVKLTNEYQNIKEKINQNEQLNVKNTHTLKTIELHYQQAKKSLNDLKGNEQYQYYQQEQAFYEALGISAISDFKRQCKRELEKINEQETKLIAEKSQRLEQVNGKSKTELVEEQRIQAEQIRQLVVRRKYIEKISYQLFDQVIIAPEELEKNKQKLTTAIYKLNEKNQLLGQLSGLTSDFISETGIEEKRSEQAKVKKIYDHLSRKVQELKELKDSKLTEIKKQIKSTFNLDTVNQIFQMIEPHPDFRKISFKINEANPDKLGLDIMCKRTEDEEDAPILYLSSAQVNILSLSIFLGTALENTDKVNTIFMDDPIQHLDSLNELSFIDLLRILAFKLGTQIIFSTHNRQFFDLCQRKLDANYHNASFIEMNYTENQL</sequence>
<feature type="domain" description="Rad50/SbcC-type AAA" evidence="5">
    <location>
        <begin position="8"/>
        <end position="234"/>
    </location>
</feature>
<dbReference type="Proteomes" id="UP000352698">
    <property type="component" value="Unassembled WGS sequence"/>
</dbReference>
<evidence type="ECO:0000313" key="7">
    <source>
        <dbReference type="Proteomes" id="UP000352698"/>
    </source>
</evidence>
<evidence type="ECO:0000256" key="3">
    <source>
        <dbReference type="ARBA" id="ARBA00013368"/>
    </source>
</evidence>
<dbReference type="PANTHER" id="PTHR32114">
    <property type="entry name" value="ABC TRANSPORTER ABCH.3"/>
    <property type="match status" value="1"/>
</dbReference>
<proteinExistence type="inferred from homology"/>
<comment type="subunit">
    <text evidence="2">Heterodimer of SbcC and SbcD.</text>
</comment>
<dbReference type="SUPFAM" id="SSF52540">
    <property type="entry name" value="P-loop containing nucleoside triphosphate hydrolases"/>
    <property type="match status" value="1"/>
</dbReference>
<dbReference type="InterPro" id="IPR027417">
    <property type="entry name" value="P-loop_NTPase"/>
</dbReference>
<dbReference type="Gene3D" id="3.40.50.300">
    <property type="entry name" value="P-loop containing nucleotide triphosphate hydrolases"/>
    <property type="match status" value="2"/>
</dbReference>
<evidence type="ECO:0000259" key="5">
    <source>
        <dbReference type="Pfam" id="PF13476"/>
    </source>
</evidence>
<dbReference type="RefSeq" id="WP_010738370.1">
    <property type="nucleotide sequence ID" value="NZ_CABEEP010000001.1"/>
</dbReference>
<feature type="coiled-coil region" evidence="4">
    <location>
        <begin position="353"/>
        <end position="438"/>
    </location>
</feature>
<keyword evidence="4" id="KW-0175">Coiled coil</keyword>
<protein>
    <recommendedName>
        <fullName evidence="3">Nuclease SbcCD subunit C</fullName>
    </recommendedName>
</protein>
<evidence type="ECO:0000256" key="1">
    <source>
        <dbReference type="ARBA" id="ARBA00006930"/>
    </source>
</evidence>
<accession>A0A7Z9ASK8</accession>
<feature type="coiled-coil region" evidence="4">
    <location>
        <begin position="558"/>
        <end position="621"/>
    </location>
</feature>
<dbReference type="AlphaFoldDB" id="A0A7Z9ASK8"/>
<feature type="coiled-coil region" evidence="4">
    <location>
        <begin position="258"/>
        <end position="288"/>
    </location>
</feature>
<organism evidence="6 7">
    <name type="scientific">Enterococcus hirae</name>
    <dbReference type="NCBI Taxonomy" id="1354"/>
    <lineage>
        <taxon>Bacteria</taxon>
        <taxon>Bacillati</taxon>
        <taxon>Bacillota</taxon>
        <taxon>Bacilli</taxon>
        <taxon>Lactobacillales</taxon>
        <taxon>Enterococcaceae</taxon>
        <taxon>Enterococcus</taxon>
    </lineage>
</organism>
<dbReference type="GO" id="GO:0016887">
    <property type="term" value="F:ATP hydrolysis activity"/>
    <property type="evidence" value="ECO:0007669"/>
    <property type="project" value="InterPro"/>
</dbReference>
<feature type="coiled-coil region" evidence="4">
    <location>
        <begin position="488"/>
        <end position="518"/>
    </location>
</feature>
<dbReference type="PANTHER" id="PTHR32114:SF2">
    <property type="entry name" value="ABC TRANSPORTER ABCH.3"/>
    <property type="match status" value="1"/>
</dbReference>
<name>A0A7Z9ASK8_ENTHR</name>
<comment type="similarity">
    <text evidence="1">Belongs to the SMC family. SbcC subfamily.</text>
</comment>
<dbReference type="Pfam" id="PF13476">
    <property type="entry name" value="AAA_23"/>
    <property type="match status" value="1"/>
</dbReference>
<reference evidence="6 7" key="1">
    <citation type="submission" date="2019-05" db="EMBL/GenBank/DDBJ databases">
        <authorList>
            <consortium name="Pathogen Informatics"/>
        </authorList>
    </citation>
    <scope>NUCLEOTIDE SEQUENCE [LARGE SCALE GENOMIC DNA]</scope>
    <source>
        <strain evidence="6 7">NCTC12204</strain>
    </source>
</reference>
<dbReference type="EMBL" id="CABEEP010000001">
    <property type="protein sequence ID" value="VTQ60321.1"/>
    <property type="molecule type" value="Genomic_DNA"/>
</dbReference>
<feature type="coiled-coil region" evidence="4">
    <location>
        <begin position="647"/>
        <end position="765"/>
    </location>
</feature>
<evidence type="ECO:0000313" key="6">
    <source>
        <dbReference type="EMBL" id="VTQ60321.1"/>
    </source>
</evidence>
<evidence type="ECO:0000256" key="4">
    <source>
        <dbReference type="SAM" id="Coils"/>
    </source>
</evidence>
<evidence type="ECO:0000256" key="2">
    <source>
        <dbReference type="ARBA" id="ARBA00011322"/>
    </source>
</evidence>